<dbReference type="OrthoDB" id="5078271at2759"/>
<keyword evidence="2" id="KW-1185">Reference proteome</keyword>
<organism evidence="1 2">
    <name type="scientific">Fusarium albosuccineum</name>
    <dbReference type="NCBI Taxonomy" id="1237068"/>
    <lineage>
        <taxon>Eukaryota</taxon>
        <taxon>Fungi</taxon>
        <taxon>Dikarya</taxon>
        <taxon>Ascomycota</taxon>
        <taxon>Pezizomycotina</taxon>
        <taxon>Sordariomycetes</taxon>
        <taxon>Hypocreomycetidae</taxon>
        <taxon>Hypocreales</taxon>
        <taxon>Nectriaceae</taxon>
        <taxon>Fusarium</taxon>
        <taxon>Fusarium decemcellulare species complex</taxon>
    </lineage>
</organism>
<dbReference type="AlphaFoldDB" id="A0A8H4LHV8"/>
<gene>
    <name evidence="1" type="ORF">FALBO_4863</name>
</gene>
<sequence>MSQGFLLNMGDPSVTGIHMENLISLWVENGLTSGQFFALRNVKGLSQDLDSKFLEAMGITKTWYSTVLNSILIHLEHWEEIPAWHEVCLLKEYFDRCPEFAQSVRPTVKRYSLVVIEVLQLVCSRVKSHSGAVLDLGLTQRQRKFHSGIGLTYIPTWDEREPVPDLWETPGWYRCKFDEYRSRQIERLQTSEEAMRHVLASGGFLPFRVANDVYPPMWIEAMKAWTDASRLRVSTEESITNWGQALRAQETVKKEHFVANWIGMDFEVSRHSGSPL</sequence>
<dbReference type="Proteomes" id="UP000554235">
    <property type="component" value="Unassembled WGS sequence"/>
</dbReference>
<accession>A0A8H4LHV8</accession>
<reference evidence="1 2" key="1">
    <citation type="submission" date="2020-01" db="EMBL/GenBank/DDBJ databases">
        <title>Identification and distribution of gene clusters putatively required for synthesis of sphingolipid metabolism inhibitors in phylogenetically diverse species of the filamentous fungus Fusarium.</title>
        <authorList>
            <person name="Kim H.-S."/>
            <person name="Busman M."/>
            <person name="Brown D.W."/>
            <person name="Divon H."/>
            <person name="Uhlig S."/>
            <person name="Proctor R.H."/>
        </authorList>
    </citation>
    <scope>NUCLEOTIDE SEQUENCE [LARGE SCALE GENOMIC DNA]</scope>
    <source>
        <strain evidence="1 2">NRRL 20459</strain>
    </source>
</reference>
<proteinExistence type="predicted"/>
<protein>
    <submittedName>
        <fullName evidence="1">Uncharacterized protein</fullName>
    </submittedName>
</protein>
<comment type="caution">
    <text evidence="1">The sequence shown here is derived from an EMBL/GenBank/DDBJ whole genome shotgun (WGS) entry which is preliminary data.</text>
</comment>
<name>A0A8H4LHV8_9HYPO</name>
<evidence type="ECO:0000313" key="1">
    <source>
        <dbReference type="EMBL" id="KAF4468244.1"/>
    </source>
</evidence>
<dbReference type="EMBL" id="JAADYS010000637">
    <property type="protein sequence ID" value="KAF4468244.1"/>
    <property type="molecule type" value="Genomic_DNA"/>
</dbReference>
<evidence type="ECO:0000313" key="2">
    <source>
        <dbReference type="Proteomes" id="UP000554235"/>
    </source>
</evidence>